<proteinExistence type="predicted"/>
<keyword evidence="2" id="KW-1185">Reference proteome</keyword>
<protein>
    <submittedName>
        <fullName evidence="1">FPC/CPF motif-containing protein YcgG</fullName>
    </submittedName>
</protein>
<name>A0ABS2NCK5_9BACI</name>
<dbReference type="PANTHER" id="PTHR40045:SF1">
    <property type="entry name" value="YQCI_YCGG FAMILY PROTEIN"/>
    <property type="match status" value="1"/>
</dbReference>
<dbReference type="PANTHER" id="PTHR40045">
    <property type="entry name" value="YCGG FAMILY PROTEIN"/>
    <property type="match status" value="1"/>
</dbReference>
<gene>
    <name evidence="1" type="ORF">JOC86_002105</name>
</gene>
<organism evidence="1 2">
    <name type="scientific">Rossellomorea pakistanensis</name>
    <dbReference type="NCBI Taxonomy" id="992288"/>
    <lineage>
        <taxon>Bacteria</taxon>
        <taxon>Bacillati</taxon>
        <taxon>Bacillota</taxon>
        <taxon>Bacilli</taxon>
        <taxon>Bacillales</taxon>
        <taxon>Bacillaceae</taxon>
        <taxon>Rossellomorea</taxon>
    </lineage>
</organism>
<evidence type="ECO:0000313" key="1">
    <source>
        <dbReference type="EMBL" id="MBM7585563.1"/>
    </source>
</evidence>
<dbReference type="EMBL" id="JAFBDZ010000002">
    <property type="protein sequence ID" value="MBM7585563.1"/>
    <property type="molecule type" value="Genomic_DNA"/>
</dbReference>
<reference evidence="1 2" key="1">
    <citation type="submission" date="2021-01" db="EMBL/GenBank/DDBJ databases">
        <title>Genomic Encyclopedia of Type Strains, Phase IV (KMG-IV): sequencing the most valuable type-strain genomes for metagenomic binning, comparative biology and taxonomic classification.</title>
        <authorList>
            <person name="Goeker M."/>
        </authorList>
    </citation>
    <scope>NUCLEOTIDE SEQUENCE [LARGE SCALE GENOMIC DNA]</scope>
    <source>
        <strain evidence="1 2">DSM 24834</strain>
    </source>
</reference>
<dbReference type="RefSeq" id="WP_239587518.1">
    <property type="nucleotide sequence ID" value="NZ_JAFBDZ010000002.1"/>
</dbReference>
<dbReference type="Pfam" id="PF08892">
    <property type="entry name" value="YqcI_YcgG"/>
    <property type="match status" value="1"/>
</dbReference>
<comment type="caution">
    <text evidence="1">The sequence shown here is derived from an EMBL/GenBank/DDBJ whole genome shotgun (WGS) entry which is preliminary data.</text>
</comment>
<accession>A0ABS2NCK5</accession>
<evidence type="ECO:0000313" key="2">
    <source>
        <dbReference type="Proteomes" id="UP001646157"/>
    </source>
</evidence>
<dbReference type="Proteomes" id="UP001646157">
    <property type="component" value="Unassembled WGS sequence"/>
</dbReference>
<dbReference type="InterPro" id="IPR014988">
    <property type="entry name" value="Uncharacterised_YqcI/YcgG"/>
</dbReference>
<sequence length="250" mass="29959">MSLIFDRTFIMENHNHFENWQLDAFNAFLSKMKCMEKKFPCIPATQGFTMNHFRYAFIDDPTKTESVRDLAEKFSYYTKVSRYTGKYASFIVFFNTPSIMRETSSSLQIDQQLFWRILSKLKEYDHVPWPSHIPTNPHHKDWEYCFAGEPYFVYCATPKHIKRNSRSFPYLMLAITPRWVLNEFNKNSSLSRKIKNKIRDRLKNYDHLPPHPDLNQYGNVDNFEWKQYFLSDNDSSLPSCPFSKMFQEID</sequence>